<feature type="region of interest" description="Disordered" evidence="1">
    <location>
        <begin position="186"/>
        <end position="237"/>
    </location>
</feature>
<evidence type="ECO:0000313" key="3">
    <source>
        <dbReference type="Proteomes" id="UP000250235"/>
    </source>
</evidence>
<evidence type="ECO:0000256" key="1">
    <source>
        <dbReference type="SAM" id="MobiDB-lite"/>
    </source>
</evidence>
<evidence type="ECO:0000313" key="2">
    <source>
        <dbReference type="EMBL" id="KZV40629.1"/>
    </source>
</evidence>
<dbReference type="Proteomes" id="UP000250235">
    <property type="component" value="Unassembled WGS sequence"/>
</dbReference>
<gene>
    <name evidence="2" type="ORF">F511_23425</name>
</gene>
<sequence>MAESSRRGGGKGKSIVPPARNFSPLNNQDLDFLFDDDDENTLQDVDVQPHYQQSQGTQGSTSIPSAPTVSMGGRSSVLFGSLTAMVAPLALQSQGYAVQIGKLLETFTGLDLGESVALHPLKVFNVKPVHTYKMKNASVVSEFVVAKRQICHNEKIFAKKKLKAHEDSRANELKKKWIGKRKAIMGGEAITTKKPAEEDSRPSKVRSDTSSVTPRPKGVNGLGKFKFKQTEGPNSNM</sequence>
<protein>
    <submittedName>
        <fullName evidence="2">F-box protein-like</fullName>
    </submittedName>
</protein>
<keyword evidence="3" id="KW-1185">Reference proteome</keyword>
<reference evidence="2 3" key="1">
    <citation type="journal article" date="2015" name="Proc. Natl. Acad. Sci. U.S.A.">
        <title>The resurrection genome of Boea hygrometrica: A blueprint for survival of dehydration.</title>
        <authorList>
            <person name="Xiao L."/>
            <person name="Yang G."/>
            <person name="Zhang L."/>
            <person name="Yang X."/>
            <person name="Zhao S."/>
            <person name="Ji Z."/>
            <person name="Zhou Q."/>
            <person name="Hu M."/>
            <person name="Wang Y."/>
            <person name="Chen M."/>
            <person name="Xu Y."/>
            <person name="Jin H."/>
            <person name="Xiao X."/>
            <person name="Hu G."/>
            <person name="Bao F."/>
            <person name="Hu Y."/>
            <person name="Wan P."/>
            <person name="Li L."/>
            <person name="Deng X."/>
            <person name="Kuang T."/>
            <person name="Xiang C."/>
            <person name="Zhu J.K."/>
            <person name="Oliver M.J."/>
            <person name="He Y."/>
        </authorList>
    </citation>
    <scope>NUCLEOTIDE SEQUENCE [LARGE SCALE GENOMIC DNA]</scope>
    <source>
        <strain evidence="3">cv. XS01</strain>
    </source>
</reference>
<organism evidence="2 3">
    <name type="scientific">Dorcoceras hygrometricum</name>
    <dbReference type="NCBI Taxonomy" id="472368"/>
    <lineage>
        <taxon>Eukaryota</taxon>
        <taxon>Viridiplantae</taxon>
        <taxon>Streptophyta</taxon>
        <taxon>Embryophyta</taxon>
        <taxon>Tracheophyta</taxon>
        <taxon>Spermatophyta</taxon>
        <taxon>Magnoliopsida</taxon>
        <taxon>eudicotyledons</taxon>
        <taxon>Gunneridae</taxon>
        <taxon>Pentapetalae</taxon>
        <taxon>asterids</taxon>
        <taxon>lamiids</taxon>
        <taxon>Lamiales</taxon>
        <taxon>Gesneriaceae</taxon>
        <taxon>Didymocarpoideae</taxon>
        <taxon>Trichosporeae</taxon>
        <taxon>Loxocarpinae</taxon>
        <taxon>Dorcoceras</taxon>
    </lineage>
</organism>
<dbReference type="EMBL" id="KQ999906">
    <property type="protein sequence ID" value="KZV40629.1"/>
    <property type="molecule type" value="Genomic_DNA"/>
</dbReference>
<feature type="compositionally biased region" description="Basic and acidic residues" evidence="1">
    <location>
        <begin position="194"/>
        <end position="207"/>
    </location>
</feature>
<name>A0A2Z7C296_9LAMI</name>
<proteinExistence type="predicted"/>
<dbReference type="AlphaFoldDB" id="A0A2Z7C296"/>
<accession>A0A2Z7C296</accession>
<feature type="region of interest" description="Disordered" evidence="1">
    <location>
        <begin position="1"/>
        <end position="34"/>
    </location>
</feature>